<keyword evidence="2" id="KW-0238">DNA-binding</keyword>
<reference evidence="5 6" key="1">
    <citation type="submission" date="2021-06" db="EMBL/GenBank/DDBJ databases">
        <title>Genome-based taxonomic framework of Microbacterium strains isolated from marine environment, the description of four new species and reclassification of four preexisting species.</title>
        <authorList>
            <person name="Lee S.D."/>
            <person name="Kim S.-M."/>
            <person name="Byeon Y.-S."/>
            <person name="Yang H.L."/>
            <person name="Kim I.S."/>
        </authorList>
    </citation>
    <scope>NUCLEOTIDE SEQUENCE [LARGE SCALE GENOMIC DNA]</scope>
    <source>
        <strain evidence="5 6">SSW1-49</strain>
    </source>
</reference>
<evidence type="ECO:0000256" key="2">
    <source>
        <dbReference type="ARBA" id="ARBA00023125"/>
    </source>
</evidence>
<dbReference type="PANTHER" id="PTHR44688">
    <property type="entry name" value="DNA-BINDING TRANSCRIPTIONAL ACTIVATOR DEVR_DOSR"/>
    <property type="match status" value="1"/>
</dbReference>
<dbReference type="EMBL" id="JAHWXN010000001">
    <property type="protein sequence ID" value="MCK2035770.1"/>
    <property type="molecule type" value="Genomic_DNA"/>
</dbReference>
<dbReference type="RefSeq" id="WP_247629178.1">
    <property type="nucleotide sequence ID" value="NZ_JAHWXN010000001.1"/>
</dbReference>
<dbReference type="PANTHER" id="PTHR44688:SF16">
    <property type="entry name" value="DNA-BINDING TRANSCRIPTIONAL ACTIVATOR DEVR_DOSR"/>
    <property type="match status" value="1"/>
</dbReference>
<protein>
    <submittedName>
        <fullName evidence="5">LuxR C-terminal-related transcriptional regulator</fullName>
    </submittedName>
</protein>
<evidence type="ECO:0000313" key="5">
    <source>
        <dbReference type="EMBL" id="MCK2035770.1"/>
    </source>
</evidence>
<dbReference type="PROSITE" id="PS50043">
    <property type="entry name" value="HTH_LUXR_2"/>
    <property type="match status" value="1"/>
</dbReference>
<keyword evidence="3" id="KW-0804">Transcription</keyword>
<keyword evidence="6" id="KW-1185">Reference proteome</keyword>
<sequence>MFVRADDLAAALRFITSGSCVSIVGPDGSGRSVLLREIAGSLEQRGYTTIRIVGVEALRRVPLGALDLAGEVSKPSPMLAVGQVVAAIAERVVDRRCVILVDDAEFVDEESWGAVAAVHARTGAVIVTTSSSAVDGGAKRLHAIASQAAELRLRPISFEAVSDLIHEQLGGPVDTGLVGRVYTRSAGIPSLAVAMTTAAQAYGHIVRTDDIWTTNGELWHDAMSGAVEHLLAPLDATELEAVETLALAGVLDIDTASELVGRELIETLEASGLLLSIEPFGRLSVAVTPPLIADYFQNRPTSSRRSRILNRIQNQFGADGPDPSAAGLVPPAGLDSSLEPDAAEMSVIRLIRDRHAAQLSARRRAWERDPHAAAAIEYLFVLFDQRHDPGTALRVFERTDTTGGDARALAMFRIFQARWYALAAGDGAEARRLLAAAAREQPRYRTMFDVWSTQLEIGIDGTRPEHVQRLTALTGRDATTESSILAVLVTALILRGHAPAAMEKLAGSDDTSTKLGRVLALLRGWAMFGSGAVRDAYEWAVVHIEQSRVELDLENLRGHTYLAAVSGIVLGRFRTAELHLGRFLALGEPGLGQEGTRMGALALAAVLAARAGRHGTAESLASQALTTGVRIGPWPGMVAALPEIVSALLAGESRRAEELLHEQIVLLRARGYLLAAATLRIITTGLGASTIPRTTGDPELGALDGTLVRPVFDLQKAILDENAADLRRLGAWFEGEGRVEHALIAFTHGRDAAARHGDQAAADALSSDLANLHARRDPLDLLPRAGRGDAQKRLSTRELEVARLAAHGQSNQEIAELLHISPRTVESHLLKAFRKLQISARAELAAFSWA</sequence>
<comment type="caution">
    <text evidence="5">The sequence shown here is derived from an EMBL/GenBank/DDBJ whole genome shotgun (WGS) entry which is preliminary data.</text>
</comment>
<evidence type="ECO:0000256" key="1">
    <source>
        <dbReference type="ARBA" id="ARBA00023015"/>
    </source>
</evidence>
<dbReference type="InterPro" id="IPR003593">
    <property type="entry name" value="AAA+_ATPase"/>
</dbReference>
<dbReference type="SUPFAM" id="SSF46894">
    <property type="entry name" value="C-terminal effector domain of the bipartite response regulators"/>
    <property type="match status" value="1"/>
</dbReference>
<dbReference type="InterPro" id="IPR000792">
    <property type="entry name" value="Tscrpt_reg_LuxR_C"/>
</dbReference>
<dbReference type="InterPro" id="IPR016032">
    <property type="entry name" value="Sig_transdc_resp-reg_C-effctor"/>
</dbReference>
<dbReference type="CDD" id="cd06170">
    <property type="entry name" value="LuxR_C_like"/>
    <property type="match status" value="1"/>
</dbReference>
<evidence type="ECO:0000313" key="6">
    <source>
        <dbReference type="Proteomes" id="UP001300096"/>
    </source>
</evidence>
<dbReference type="InterPro" id="IPR027417">
    <property type="entry name" value="P-loop_NTPase"/>
</dbReference>
<organism evidence="5 6">
    <name type="scientific">Microbacterium croceum</name>
    <dbReference type="NCBI Taxonomy" id="2851645"/>
    <lineage>
        <taxon>Bacteria</taxon>
        <taxon>Bacillati</taxon>
        <taxon>Actinomycetota</taxon>
        <taxon>Actinomycetes</taxon>
        <taxon>Micrococcales</taxon>
        <taxon>Microbacteriaceae</taxon>
        <taxon>Microbacterium</taxon>
    </lineage>
</organism>
<dbReference type="SMART" id="SM00421">
    <property type="entry name" value="HTH_LUXR"/>
    <property type="match status" value="1"/>
</dbReference>
<dbReference type="Gene3D" id="1.10.10.10">
    <property type="entry name" value="Winged helix-like DNA-binding domain superfamily/Winged helix DNA-binding domain"/>
    <property type="match status" value="1"/>
</dbReference>
<dbReference type="SMART" id="SM00382">
    <property type="entry name" value="AAA"/>
    <property type="match status" value="1"/>
</dbReference>
<accession>A0ABT0FCH9</accession>
<dbReference type="Proteomes" id="UP001300096">
    <property type="component" value="Unassembled WGS sequence"/>
</dbReference>
<dbReference type="Gene3D" id="3.40.50.300">
    <property type="entry name" value="P-loop containing nucleotide triphosphate hydrolases"/>
    <property type="match status" value="1"/>
</dbReference>
<name>A0ABT0FCH9_9MICO</name>
<dbReference type="PRINTS" id="PR00038">
    <property type="entry name" value="HTHLUXR"/>
</dbReference>
<dbReference type="Pfam" id="PF00196">
    <property type="entry name" value="GerE"/>
    <property type="match status" value="1"/>
</dbReference>
<gene>
    <name evidence="5" type="ORF">KZC51_06430</name>
</gene>
<keyword evidence="1" id="KW-0805">Transcription regulation</keyword>
<evidence type="ECO:0000256" key="3">
    <source>
        <dbReference type="ARBA" id="ARBA00023163"/>
    </source>
</evidence>
<proteinExistence type="predicted"/>
<dbReference type="InterPro" id="IPR036388">
    <property type="entry name" value="WH-like_DNA-bd_sf"/>
</dbReference>
<evidence type="ECO:0000259" key="4">
    <source>
        <dbReference type="PROSITE" id="PS50043"/>
    </source>
</evidence>
<dbReference type="SUPFAM" id="SSF52540">
    <property type="entry name" value="P-loop containing nucleoside triphosphate hydrolases"/>
    <property type="match status" value="1"/>
</dbReference>
<feature type="domain" description="HTH luxR-type" evidence="4">
    <location>
        <begin position="787"/>
        <end position="850"/>
    </location>
</feature>